<evidence type="ECO:0000313" key="1">
    <source>
        <dbReference type="EMBL" id="MDG0794028.1"/>
    </source>
</evidence>
<dbReference type="Proteomes" id="UP001153387">
    <property type="component" value="Unassembled WGS sequence"/>
</dbReference>
<evidence type="ECO:0000313" key="2">
    <source>
        <dbReference type="Proteomes" id="UP001153387"/>
    </source>
</evidence>
<evidence type="ECO:0008006" key="3">
    <source>
        <dbReference type="Google" id="ProtNLM"/>
    </source>
</evidence>
<proteinExistence type="predicted"/>
<dbReference type="EMBL" id="JAPDHZ010000006">
    <property type="protein sequence ID" value="MDG0794028.1"/>
    <property type="molecule type" value="Genomic_DNA"/>
</dbReference>
<reference evidence="1 2" key="1">
    <citation type="submission" date="2022-10" db="EMBL/GenBank/DDBJ databases">
        <title>Comparative genomic analysis of Cohnella hashimotonis sp. nov., isolated from the International Space Station.</title>
        <authorList>
            <person name="Simpson A."/>
            <person name="Venkateswaran K."/>
        </authorList>
    </citation>
    <scope>NUCLEOTIDE SEQUENCE [LARGE SCALE GENOMIC DNA]</scope>
    <source>
        <strain evidence="1 2">DSM 18997</strain>
    </source>
</reference>
<dbReference type="Gene3D" id="3.40.30.10">
    <property type="entry name" value="Glutaredoxin"/>
    <property type="match status" value="1"/>
</dbReference>
<dbReference type="RefSeq" id="WP_277567804.1">
    <property type="nucleotide sequence ID" value="NZ_JAPDHZ010000006.1"/>
</dbReference>
<gene>
    <name evidence="1" type="ORF">OMP38_26795</name>
</gene>
<dbReference type="AlphaFoldDB" id="A0A9X4QPL5"/>
<comment type="caution">
    <text evidence="1">The sequence shown here is derived from an EMBL/GenBank/DDBJ whole genome shotgun (WGS) entry which is preliminary data.</text>
</comment>
<sequence>MGKTIEIFKDGSPQSDALEAQVRALACPRCSILVYDTGSPDLEAKMQAKAAEYGIESLPAVTLDGKAVTPEQLNKGNVAQVVRSLFHK</sequence>
<protein>
    <recommendedName>
        <fullName evidence="3">Thioredoxin-like fold domain-containing protein</fullName>
    </recommendedName>
</protein>
<name>A0A9X4QPL5_9BACL</name>
<keyword evidence="2" id="KW-1185">Reference proteome</keyword>
<accession>A0A9X4QPL5</accession>
<organism evidence="1 2">
    <name type="scientific">Cohnella ginsengisoli</name>
    <dbReference type="NCBI Taxonomy" id="425004"/>
    <lineage>
        <taxon>Bacteria</taxon>
        <taxon>Bacillati</taxon>
        <taxon>Bacillota</taxon>
        <taxon>Bacilli</taxon>
        <taxon>Bacillales</taxon>
        <taxon>Paenibacillaceae</taxon>
        <taxon>Cohnella</taxon>
    </lineage>
</organism>